<dbReference type="AlphaFoldDB" id="A0A0V0Z5U1"/>
<organism evidence="1 2">
    <name type="scientific">Trichinella patagoniensis</name>
    <dbReference type="NCBI Taxonomy" id="990121"/>
    <lineage>
        <taxon>Eukaryota</taxon>
        <taxon>Metazoa</taxon>
        <taxon>Ecdysozoa</taxon>
        <taxon>Nematoda</taxon>
        <taxon>Enoplea</taxon>
        <taxon>Dorylaimia</taxon>
        <taxon>Trichinellida</taxon>
        <taxon>Trichinellidae</taxon>
        <taxon>Trichinella</taxon>
    </lineage>
</organism>
<evidence type="ECO:0000313" key="1">
    <source>
        <dbReference type="EMBL" id="KRY07806.1"/>
    </source>
</evidence>
<gene>
    <name evidence="1" type="ORF">T12_11843</name>
</gene>
<sequence>MDRVISLKPVSGQHGTMRLRTWEVPDVLVHNQIHVIDRVRDRDLVRTLLHEDFNLKLSTDSIKLHFIAVSIV</sequence>
<proteinExistence type="predicted"/>
<dbReference type="EMBL" id="JYDQ01000402">
    <property type="protein sequence ID" value="KRY07806.1"/>
    <property type="molecule type" value="Genomic_DNA"/>
</dbReference>
<name>A0A0V0Z5U1_9BILA</name>
<protein>
    <submittedName>
        <fullName evidence="1">Uncharacterized protein</fullName>
    </submittedName>
</protein>
<keyword evidence="2" id="KW-1185">Reference proteome</keyword>
<evidence type="ECO:0000313" key="2">
    <source>
        <dbReference type="Proteomes" id="UP000054783"/>
    </source>
</evidence>
<dbReference type="Proteomes" id="UP000054783">
    <property type="component" value="Unassembled WGS sequence"/>
</dbReference>
<reference evidence="1 2" key="1">
    <citation type="submission" date="2015-01" db="EMBL/GenBank/DDBJ databases">
        <title>Evolution of Trichinella species and genotypes.</title>
        <authorList>
            <person name="Korhonen P.K."/>
            <person name="Edoardo P."/>
            <person name="Giuseppe L.R."/>
            <person name="Gasser R.B."/>
        </authorList>
    </citation>
    <scope>NUCLEOTIDE SEQUENCE [LARGE SCALE GENOMIC DNA]</scope>
    <source>
        <strain evidence="1">ISS2496</strain>
    </source>
</reference>
<comment type="caution">
    <text evidence="1">The sequence shown here is derived from an EMBL/GenBank/DDBJ whole genome shotgun (WGS) entry which is preliminary data.</text>
</comment>
<accession>A0A0V0Z5U1</accession>